<keyword evidence="4" id="KW-0805">Transcription regulation</keyword>
<dbReference type="GO" id="GO:0006355">
    <property type="term" value="P:regulation of DNA-templated transcription"/>
    <property type="evidence" value="ECO:0007669"/>
    <property type="project" value="InterPro"/>
</dbReference>
<dbReference type="PANTHER" id="PTHR47172:SF24">
    <property type="entry name" value="GATA ZINC FINGER DOMAIN-CONTAINING PROTEIN 14-RELATED"/>
    <property type="match status" value="1"/>
</dbReference>
<comment type="similarity">
    <text evidence="7">Belongs to the type IV zinc-finger family. Class B subfamily.</text>
</comment>
<dbReference type="Gene3D" id="3.30.50.10">
    <property type="entry name" value="Erythroid Transcription Factor GATA-1, subunit A"/>
    <property type="match status" value="1"/>
</dbReference>
<evidence type="ECO:0000256" key="10">
    <source>
        <dbReference type="SAM" id="MobiDB-lite"/>
    </source>
</evidence>
<comment type="function">
    <text evidence="8">Transcriptional regulator that specifically binds 5'-GATA-3' or 5'-GAT-3' motifs within gene promoters.</text>
</comment>
<dbReference type="Pfam" id="PF00320">
    <property type="entry name" value="GATA"/>
    <property type="match status" value="1"/>
</dbReference>
<accession>A0AAD4P2Y5</accession>
<organism evidence="12 13">
    <name type="scientific">Perilla frutescens var. hirtella</name>
    <name type="common">Perilla citriodora</name>
    <name type="synonym">Perilla setoyensis</name>
    <dbReference type="NCBI Taxonomy" id="608512"/>
    <lineage>
        <taxon>Eukaryota</taxon>
        <taxon>Viridiplantae</taxon>
        <taxon>Streptophyta</taxon>
        <taxon>Embryophyta</taxon>
        <taxon>Tracheophyta</taxon>
        <taxon>Spermatophyta</taxon>
        <taxon>Magnoliopsida</taxon>
        <taxon>eudicotyledons</taxon>
        <taxon>Gunneridae</taxon>
        <taxon>Pentapetalae</taxon>
        <taxon>asterids</taxon>
        <taxon>lamiids</taxon>
        <taxon>Lamiales</taxon>
        <taxon>Lamiaceae</taxon>
        <taxon>Nepetoideae</taxon>
        <taxon>Elsholtzieae</taxon>
        <taxon>Perilla</taxon>
    </lineage>
</organism>
<dbReference type="Proteomes" id="UP001190926">
    <property type="component" value="Unassembled WGS sequence"/>
</dbReference>
<dbReference type="AlphaFoldDB" id="A0AAD4P2Y5"/>
<sequence>MDNGKGKRASNFDGDDDEINKIDLTLKLGPSVNYNQNQAAEDDATSRGVHGFSTTGDWNAEYGGSSPAAPYNWTREAGGSTNYLVYHPLGHGPFPYNNVTAPNRKRPVVDNNKSCKVCGSINTPLWRKGPDGPQTLCNACGLRHLRTLKRGGE</sequence>
<evidence type="ECO:0000313" key="13">
    <source>
        <dbReference type="Proteomes" id="UP001190926"/>
    </source>
</evidence>
<feature type="region of interest" description="Disordered" evidence="10">
    <location>
        <begin position="39"/>
        <end position="66"/>
    </location>
</feature>
<evidence type="ECO:0000256" key="8">
    <source>
        <dbReference type="ARBA" id="ARBA00037539"/>
    </source>
</evidence>
<dbReference type="GO" id="GO:0008270">
    <property type="term" value="F:zinc ion binding"/>
    <property type="evidence" value="ECO:0007669"/>
    <property type="project" value="UniProtKB-KW"/>
</dbReference>
<evidence type="ECO:0000256" key="5">
    <source>
        <dbReference type="ARBA" id="ARBA00023125"/>
    </source>
</evidence>
<gene>
    <name evidence="12" type="ORF">C2S53_000594</name>
</gene>
<evidence type="ECO:0000256" key="4">
    <source>
        <dbReference type="ARBA" id="ARBA00023015"/>
    </source>
</evidence>
<evidence type="ECO:0000256" key="6">
    <source>
        <dbReference type="ARBA" id="ARBA00023163"/>
    </source>
</evidence>
<keyword evidence="6" id="KW-0804">Transcription</keyword>
<protein>
    <submittedName>
        <fullName evidence="12">GATA transcription factor 16</fullName>
    </submittedName>
</protein>
<keyword evidence="1" id="KW-0479">Metal-binding</keyword>
<dbReference type="PANTHER" id="PTHR47172">
    <property type="entry name" value="OS01G0976800 PROTEIN"/>
    <property type="match status" value="1"/>
</dbReference>
<evidence type="ECO:0000256" key="3">
    <source>
        <dbReference type="ARBA" id="ARBA00022833"/>
    </source>
</evidence>
<comment type="caution">
    <text evidence="12">The sequence shown here is derived from an EMBL/GenBank/DDBJ whole genome shotgun (WGS) entry which is preliminary data.</text>
</comment>
<dbReference type="SMART" id="SM00401">
    <property type="entry name" value="ZnF_GATA"/>
    <property type="match status" value="1"/>
</dbReference>
<dbReference type="InterPro" id="IPR000679">
    <property type="entry name" value="Znf_GATA"/>
</dbReference>
<dbReference type="InterPro" id="IPR013088">
    <property type="entry name" value="Znf_NHR/GATA"/>
</dbReference>
<dbReference type="SUPFAM" id="SSF57716">
    <property type="entry name" value="Glucocorticoid receptor-like (DNA-binding domain)"/>
    <property type="match status" value="1"/>
</dbReference>
<dbReference type="PROSITE" id="PS50114">
    <property type="entry name" value="GATA_ZN_FINGER_2"/>
    <property type="match status" value="1"/>
</dbReference>
<keyword evidence="2 9" id="KW-0863">Zinc-finger</keyword>
<evidence type="ECO:0000256" key="9">
    <source>
        <dbReference type="PROSITE-ProRule" id="PRU00094"/>
    </source>
</evidence>
<dbReference type="GO" id="GO:0043565">
    <property type="term" value="F:sequence-specific DNA binding"/>
    <property type="evidence" value="ECO:0007669"/>
    <property type="project" value="InterPro"/>
</dbReference>
<evidence type="ECO:0000313" key="12">
    <source>
        <dbReference type="EMBL" id="KAH6824157.1"/>
    </source>
</evidence>
<keyword evidence="13" id="KW-1185">Reference proteome</keyword>
<evidence type="ECO:0000256" key="1">
    <source>
        <dbReference type="ARBA" id="ARBA00022723"/>
    </source>
</evidence>
<keyword evidence="5" id="KW-0238">DNA-binding</keyword>
<feature type="domain" description="GATA-type" evidence="11">
    <location>
        <begin position="109"/>
        <end position="144"/>
    </location>
</feature>
<name>A0AAD4P2Y5_PERFH</name>
<evidence type="ECO:0000259" key="11">
    <source>
        <dbReference type="PROSITE" id="PS50114"/>
    </source>
</evidence>
<reference evidence="12 13" key="1">
    <citation type="journal article" date="2021" name="Nat. Commun.">
        <title>Incipient diploidization of the medicinal plant Perilla within 10,000 years.</title>
        <authorList>
            <person name="Zhang Y."/>
            <person name="Shen Q."/>
            <person name="Leng L."/>
            <person name="Zhang D."/>
            <person name="Chen S."/>
            <person name="Shi Y."/>
            <person name="Ning Z."/>
            <person name="Chen S."/>
        </authorList>
    </citation>
    <scope>NUCLEOTIDE SEQUENCE [LARGE SCALE GENOMIC DNA]</scope>
    <source>
        <strain evidence="13">cv. PC099</strain>
    </source>
</reference>
<dbReference type="CDD" id="cd00202">
    <property type="entry name" value="ZnF_GATA"/>
    <property type="match status" value="1"/>
</dbReference>
<keyword evidence="3" id="KW-0862">Zinc</keyword>
<evidence type="ECO:0000256" key="7">
    <source>
        <dbReference type="ARBA" id="ARBA00024019"/>
    </source>
</evidence>
<evidence type="ECO:0000256" key="2">
    <source>
        <dbReference type="ARBA" id="ARBA00022771"/>
    </source>
</evidence>
<dbReference type="EMBL" id="SDAM02000514">
    <property type="protein sequence ID" value="KAH6824157.1"/>
    <property type="molecule type" value="Genomic_DNA"/>
</dbReference>
<proteinExistence type="inferred from homology"/>